<evidence type="ECO:0000313" key="3">
    <source>
        <dbReference type="EMBL" id="GMF46676.1"/>
    </source>
</evidence>
<dbReference type="GO" id="GO:0003676">
    <property type="term" value="F:nucleic acid binding"/>
    <property type="evidence" value="ECO:0007669"/>
    <property type="project" value="InterPro"/>
</dbReference>
<dbReference type="Gene3D" id="3.30.420.10">
    <property type="entry name" value="Ribonuclease H-like superfamily/Ribonuclease H"/>
    <property type="match status" value="1"/>
</dbReference>
<dbReference type="GO" id="GO:0015074">
    <property type="term" value="P:DNA integration"/>
    <property type="evidence" value="ECO:0007669"/>
    <property type="project" value="InterPro"/>
</dbReference>
<organism evidence="3 4">
    <name type="scientific">Phytophthora fragariaefolia</name>
    <dbReference type="NCBI Taxonomy" id="1490495"/>
    <lineage>
        <taxon>Eukaryota</taxon>
        <taxon>Sar</taxon>
        <taxon>Stramenopiles</taxon>
        <taxon>Oomycota</taxon>
        <taxon>Peronosporomycetes</taxon>
        <taxon>Peronosporales</taxon>
        <taxon>Peronosporaceae</taxon>
        <taxon>Phytophthora</taxon>
    </lineage>
</organism>
<gene>
    <name evidence="3" type="ORF">Pfra01_001728100</name>
</gene>
<feature type="domain" description="Integrase catalytic" evidence="2">
    <location>
        <begin position="1"/>
        <end position="74"/>
    </location>
</feature>
<evidence type="ECO:0000259" key="2">
    <source>
        <dbReference type="PROSITE" id="PS50994"/>
    </source>
</evidence>
<keyword evidence="4" id="KW-1185">Reference proteome</keyword>
<dbReference type="InterPro" id="IPR012337">
    <property type="entry name" value="RNaseH-like_sf"/>
</dbReference>
<dbReference type="InterPro" id="IPR001584">
    <property type="entry name" value="Integrase_cat-core"/>
</dbReference>
<comment type="caution">
    <text evidence="3">The sequence shown here is derived from an EMBL/GenBank/DDBJ whole genome shotgun (WGS) entry which is preliminary data.</text>
</comment>
<dbReference type="PANTHER" id="PTHR37984:SF15">
    <property type="entry name" value="INTEGRASE CATALYTIC DOMAIN-CONTAINING PROTEIN"/>
    <property type="match status" value="1"/>
</dbReference>
<reference evidence="3" key="1">
    <citation type="submission" date="2023-04" db="EMBL/GenBank/DDBJ databases">
        <title>Phytophthora fragariaefolia NBRC 109709.</title>
        <authorList>
            <person name="Ichikawa N."/>
            <person name="Sato H."/>
            <person name="Tonouchi N."/>
        </authorList>
    </citation>
    <scope>NUCLEOTIDE SEQUENCE</scope>
    <source>
        <strain evidence="3">NBRC 109709</strain>
    </source>
</reference>
<dbReference type="InterPro" id="IPR050951">
    <property type="entry name" value="Retrovirus_Pol_polyprotein"/>
</dbReference>
<accession>A0A9W6XW08</accession>
<name>A0A9W6XW08_9STRA</name>
<dbReference type="Proteomes" id="UP001165121">
    <property type="component" value="Unassembled WGS sequence"/>
</dbReference>
<dbReference type="OrthoDB" id="413122at2759"/>
<sequence length="306" mass="35255">MFQVRQINPLPYRPQMIGLIERFDRTWKDCVSTFMTQEAQNDWDLWVKFAVYAYNSAQHSTVALTPNELMMGRKLRPPNELLRRTEVTEAGDSPEYHANLLKAMERSHACAERARQKDQARQAKYYDRNVRRRRTFEIGDRVGAAGYENYLLTREDQTGEKQTIIAHASFLVSFYCPAPLLERAAVDIEAELADEDLGKESQHGQAPAASVRATKAAGHQRQRSRNEKRPRTAVGVTKVSYDTSKHLVEVRRQRRRNRAGQCVLEYELLDLDNGRANGSSGERLWVSIEQYERLVKDDRVVEDPTV</sequence>
<dbReference type="InterPro" id="IPR036397">
    <property type="entry name" value="RNaseH_sf"/>
</dbReference>
<protein>
    <submittedName>
        <fullName evidence="3">Unnamed protein product</fullName>
    </submittedName>
</protein>
<evidence type="ECO:0000256" key="1">
    <source>
        <dbReference type="SAM" id="MobiDB-lite"/>
    </source>
</evidence>
<dbReference type="SUPFAM" id="SSF53098">
    <property type="entry name" value="Ribonuclease H-like"/>
    <property type="match status" value="1"/>
</dbReference>
<dbReference type="EMBL" id="BSXT01002006">
    <property type="protein sequence ID" value="GMF46676.1"/>
    <property type="molecule type" value="Genomic_DNA"/>
</dbReference>
<evidence type="ECO:0000313" key="4">
    <source>
        <dbReference type="Proteomes" id="UP001165121"/>
    </source>
</evidence>
<dbReference type="PANTHER" id="PTHR37984">
    <property type="entry name" value="PROTEIN CBG26694"/>
    <property type="match status" value="1"/>
</dbReference>
<dbReference type="PROSITE" id="PS50994">
    <property type="entry name" value="INTEGRASE"/>
    <property type="match status" value="1"/>
</dbReference>
<dbReference type="AlphaFoldDB" id="A0A9W6XW08"/>
<proteinExistence type="predicted"/>
<feature type="region of interest" description="Disordered" evidence="1">
    <location>
        <begin position="197"/>
        <end position="234"/>
    </location>
</feature>